<evidence type="ECO:0000256" key="2">
    <source>
        <dbReference type="ARBA" id="ARBA00008964"/>
    </source>
</evidence>
<feature type="domain" description="WRKY" evidence="9">
    <location>
        <begin position="154"/>
        <end position="219"/>
    </location>
</feature>
<evidence type="ECO:0000313" key="11">
    <source>
        <dbReference type="Proteomes" id="UP001497480"/>
    </source>
</evidence>
<dbReference type="PIRSF" id="PIRSF038130">
    <property type="entry name" value="TF_WRKY_IIc"/>
    <property type="match status" value="1"/>
</dbReference>
<feature type="region of interest" description="Disordered" evidence="8">
    <location>
        <begin position="89"/>
        <end position="128"/>
    </location>
</feature>
<proteinExistence type="inferred from homology"/>
<evidence type="ECO:0000256" key="8">
    <source>
        <dbReference type="SAM" id="MobiDB-lite"/>
    </source>
</evidence>
<evidence type="ECO:0000256" key="4">
    <source>
        <dbReference type="ARBA" id="ARBA00023125"/>
    </source>
</evidence>
<dbReference type="InterPro" id="IPR017396">
    <property type="entry name" value="TF_WRKY_IIc"/>
</dbReference>
<comment type="similarity">
    <text evidence="2 7">Belongs to the WRKY group II-c family.</text>
</comment>
<evidence type="ECO:0000256" key="6">
    <source>
        <dbReference type="ARBA" id="ARBA00023242"/>
    </source>
</evidence>
<dbReference type="SMART" id="SM00774">
    <property type="entry name" value="WRKY"/>
    <property type="match status" value="1"/>
</dbReference>
<accession>A0AAV1X5M6</accession>
<dbReference type="PANTHER" id="PTHR31221">
    <property type="entry name" value="WRKY TRANSCRIPTION FACTOR PROTEIN 1-RELATED"/>
    <property type="match status" value="1"/>
</dbReference>
<keyword evidence="5 7" id="KW-0804">Transcription</keyword>
<feature type="compositionally biased region" description="Low complexity" evidence="8">
    <location>
        <begin position="97"/>
        <end position="106"/>
    </location>
</feature>
<dbReference type="SUPFAM" id="SSF118290">
    <property type="entry name" value="WRKY DNA-binding domain"/>
    <property type="match status" value="1"/>
</dbReference>
<evidence type="ECO:0000256" key="5">
    <source>
        <dbReference type="ARBA" id="ARBA00023163"/>
    </source>
</evidence>
<dbReference type="EMBL" id="CAXHTB010000012">
    <property type="protein sequence ID" value="CAL0316501.1"/>
    <property type="molecule type" value="Genomic_DNA"/>
</dbReference>
<evidence type="ECO:0000256" key="1">
    <source>
        <dbReference type="ARBA" id="ARBA00004123"/>
    </source>
</evidence>
<gene>
    <name evidence="10" type="ORF">LLUT_LOCUS17561</name>
</gene>
<keyword evidence="6 7" id="KW-0539">Nucleus</keyword>
<evidence type="ECO:0000256" key="7">
    <source>
        <dbReference type="PIRNR" id="PIRNR038130"/>
    </source>
</evidence>
<dbReference type="GO" id="GO:0003700">
    <property type="term" value="F:DNA-binding transcription factor activity"/>
    <property type="evidence" value="ECO:0007669"/>
    <property type="project" value="UniProtKB-UniRule"/>
</dbReference>
<dbReference type="InterPro" id="IPR003657">
    <property type="entry name" value="WRKY_dom"/>
</dbReference>
<keyword evidence="4 7" id="KW-0238">DNA-binding</keyword>
<evidence type="ECO:0000313" key="10">
    <source>
        <dbReference type="EMBL" id="CAL0316501.1"/>
    </source>
</evidence>
<dbReference type="GO" id="GO:0005634">
    <property type="term" value="C:nucleus"/>
    <property type="evidence" value="ECO:0007669"/>
    <property type="project" value="UniProtKB-SubCell"/>
</dbReference>
<sequence>MEKKDTVVKMEGTIEDSSFSGYNPFGNLFDFCEVQKSSSGIMDLLGVHEYGSTLQCLDIPQNQSLSTMSVPKVVPSFETVKECNSELLNHQPATPNSSSISSSSTSEAVNDEHNKSLEQAEEEEEQNKIKKLLKAKKTNQKKHREPRVAFMTKSEVDHLEDGYRWRKYGQKAVKNSPFPRSYYRCTSASCNVKKRLERSFTDPSVVVTTYEGQHTHPSPVIPRLGLTGSLDISAANYLSQYQEQYFQQQQQLFNTLSSLSFPYNHSTPSKIALAQERLVCNPGKTAAFLRDHGLLQDIVPSHMLKQE</sequence>
<comment type="subcellular location">
    <subcellularLocation>
        <location evidence="1 7">Nucleus</location>
    </subcellularLocation>
</comment>
<dbReference type="Proteomes" id="UP001497480">
    <property type="component" value="Unassembled WGS sequence"/>
</dbReference>
<keyword evidence="11" id="KW-1185">Reference proteome</keyword>
<evidence type="ECO:0000256" key="3">
    <source>
        <dbReference type="ARBA" id="ARBA00023015"/>
    </source>
</evidence>
<evidence type="ECO:0000259" key="9">
    <source>
        <dbReference type="PROSITE" id="PS50811"/>
    </source>
</evidence>
<dbReference type="AlphaFoldDB" id="A0AAV1X5M6"/>
<keyword evidence="3 7" id="KW-0805">Transcription regulation</keyword>
<name>A0AAV1X5M6_LUPLU</name>
<organism evidence="10 11">
    <name type="scientific">Lupinus luteus</name>
    <name type="common">European yellow lupine</name>
    <dbReference type="NCBI Taxonomy" id="3873"/>
    <lineage>
        <taxon>Eukaryota</taxon>
        <taxon>Viridiplantae</taxon>
        <taxon>Streptophyta</taxon>
        <taxon>Embryophyta</taxon>
        <taxon>Tracheophyta</taxon>
        <taxon>Spermatophyta</taxon>
        <taxon>Magnoliopsida</taxon>
        <taxon>eudicotyledons</taxon>
        <taxon>Gunneridae</taxon>
        <taxon>Pentapetalae</taxon>
        <taxon>rosids</taxon>
        <taxon>fabids</taxon>
        <taxon>Fabales</taxon>
        <taxon>Fabaceae</taxon>
        <taxon>Papilionoideae</taxon>
        <taxon>50 kb inversion clade</taxon>
        <taxon>genistoids sensu lato</taxon>
        <taxon>core genistoids</taxon>
        <taxon>Genisteae</taxon>
        <taxon>Lupinus</taxon>
    </lineage>
</organism>
<dbReference type="PROSITE" id="PS50811">
    <property type="entry name" value="WRKY"/>
    <property type="match status" value="1"/>
</dbReference>
<reference evidence="10 11" key="1">
    <citation type="submission" date="2024-03" db="EMBL/GenBank/DDBJ databases">
        <authorList>
            <person name="Martinez-Hernandez J."/>
        </authorList>
    </citation>
    <scope>NUCLEOTIDE SEQUENCE [LARGE SCALE GENOMIC DNA]</scope>
</reference>
<dbReference type="PANTHER" id="PTHR31221:SF289">
    <property type="entry name" value="WRKY TRANSCRIPTION FACTOR 68"/>
    <property type="match status" value="1"/>
</dbReference>
<dbReference type="Pfam" id="PF03106">
    <property type="entry name" value="WRKY"/>
    <property type="match status" value="1"/>
</dbReference>
<protein>
    <recommendedName>
        <fullName evidence="7">WRKY transcription factor</fullName>
    </recommendedName>
</protein>
<dbReference type="InterPro" id="IPR044810">
    <property type="entry name" value="WRKY_plant"/>
</dbReference>
<dbReference type="FunFam" id="2.20.25.80:FF:000003">
    <property type="entry name" value="WRKY transcription factor 57"/>
    <property type="match status" value="1"/>
</dbReference>
<dbReference type="InterPro" id="IPR036576">
    <property type="entry name" value="WRKY_dom_sf"/>
</dbReference>
<comment type="caution">
    <text evidence="10">The sequence shown here is derived from an EMBL/GenBank/DDBJ whole genome shotgun (WGS) entry which is preliminary data.</text>
</comment>
<dbReference type="GO" id="GO:0043565">
    <property type="term" value="F:sequence-specific DNA binding"/>
    <property type="evidence" value="ECO:0007669"/>
    <property type="project" value="InterPro"/>
</dbReference>
<dbReference type="Gene3D" id="2.20.25.80">
    <property type="entry name" value="WRKY domain"/>
    <property type="match status" value="1"/>
</dbReference>